<dbReference type="EMBL" id="NFII01000011">
    <property type="protein sequence ID" value="OUO00499.1"/>
    <property type="molecule type" value="Genomic_DNA"/>
</dbReference>
<organism evidence="7 8">
    <name type="scientific">Bacteroides clarus</name>
    <dbReference type="NCBI Taxonomy" id="626929"/>
    <lineage>
        <taxon>Bacteria</taxon>
        <taxon>Pseudomonadati</taxon>
        <taxon>Bacteroidota</taxon>
        <taxon>Bacteroidia</taxon>
        <taxon>Bacteroidales</taxon>
        <taxon>Bacteroidaceae</taxon>
        <taxon>Bacteroides</taxon>
    </lineage>
</organism>
<comment type="similarity">
    <text evidence="1">Belongs to the YoeB family.</text>
</comment>
<evidence type="ECO:0000256" key="1">
    <source>
        <dbReference type="ARBA" id="ARBA00008172"/>
    </source>
</evidence>
<accession>A0A1Y3YVJ4</accession>
<dbReference type="AlphaFoldDB" id="A0A1Y3YVJ4"/>
<dbReference type="GO" id="GO:0045892">
    <property type="term" value="P:negative regulation of DNA-templated transcription"/>
    <property type="evidence" value="ECO:0007669"/>
    <property type="project" value="TreeGrafter"/>
</dbReference>
<protein>
    <recommendedName>
        <fullName evidence="6">Putative mRNA interferase YoeB</fullName>
    </recommendedName>
</protein>
<evidence type="ECO:0000256" key="2">
    <source>
        <dbReference type="ARBA" id="ARBA00022649"/>
    </source>
</evidence>
<dbReference type="GO" id="GO:0006401">
    <property type="term" value="P:RNA catabolic process"/>
    <property type="evidence" value="ECO:0007669"/>
    <property type="project" value="InterPro"/>
</dbReference>
<dbReference type="GO" id="GO:0004519">
    <property type="term" value="F:endonuclease activity"/>
    <property type="evidence" value="ECO:0007669"/>
    <property type="project" value="UniProtKB-KW"/>
</dbReference>
<sequence>MYKITLSAQAKEEYQYFVRSGNKAIINKILSLLEDIAKHPYTGIGKPESLKYDLSGKWSRRINSEHRIIYSVNDEIITVYVLSMRYHYGKK</sequence>
<dbReference type="SUPFAM" id="SSF143011">
    <property type="entry name" value="RelE-like"/>
    <property type="match status" value="1"/>
</dbReference>
<keyword evidence="4" id="KW-0255">Endonuclease</keyword>
<dbReference type="InterPro" id="IPR009614">
    <property type="entry name" value="YoeB_toxin"/>
</dbReference>
<dbReference type="GO" id="GO:0016787">
    <property type="term" value="F:hydrolase activity"/>
    <property type="evidence" value="ECO:0007669"/>
    <property type="project" value="UniProtKB-KW"/>
</dbReference>
<keyword evidence="2" id="KW-1277">Toxin-antitoxin system</keyword>
<comment type="caution">
    <text evidence="7">The sequence shown here is derived from an EMBL/GenBank/DDBJ whole genome shotgun (WGS) entry which is preliminary data.</text>
</comment>
<keyword evidence="5" id="KW-0378">Hydrolase</keyword>
<name>A0A1Y3YVJ4_9BACE</name>
<keyword evidence="3" id="KW-0540">Nuclease</keyword>
<evidence type="ECO:0000256" key="6">
    <source>
        <dbReference type="ARBA" id="ARBA00030388"/>
    </source>
</evidence>
<dbReference type="GeneID" id="31796353"/>
<dbReference type="PANTHER" id="PTHR38039">
    <property type="entry name" value="TOXIN YOEB"/>
    <property type="match status" value="1"/>
</dbReference>
<proteinExistence type="inferred from homology"/>
<dbReference type="Proteomes" id="UP000195386">
    <property type="component" value="Unassembled WGS sequence"/>
</dbReference>
<evidence type="ECO:0000256" key="5">
    <source>
        <dbReference type="ARBA" id="ARBA00022801"/>
    </source>
</evidence>
<dbReference type="Pfam" id="PF06769">
    <property type="entry name" value="YoeB_toxin"/>
    <property type="match status" value="1"/>
</dbReference>
<dbReference type="RefSeq" id="WP_005653177.1">
    <property type="nucleotide sequence ID" value="NZ_NFII01000011.1"/>
</dbReference>
<dbReference type="Gene3D" id="3.30.2310.20">
    <property type="entry name" value="RelE-like"/>
    <property type="match status" value="1"/>
</dbReference>
<evidence type="ECO:0000313" key="8">
    <source>
        <dbReference type="Proteomes" id="UP000195386"/>
    </source>
</evidence>
<reference evidence="8" key="1">
    <citation type="submission" date="2017-04" db="EMBL/GenBank/DDBJ databases">
        <title>Function of individual gut microbiota members based on whole genome sequencing of pure cultures obtained from chicken caecum.</title>
        <authorList>
            <person name="Medvecky M."/>
            <person name="Cejkova D."/>
            <person name="Polansky O."/>
            <person name="Karasova D."/>
            <person name="Kubasova T."/>
            <person name="Cizek A."/>
            <person name="Rychlik I."/>
        </authorList>
    </citation>
    <scope>NUCLEOTIDE SEQUENCE [LARGE SCALE GENOMIC DNA]</scope>
    <source>
        <strain evidence="8">An43</strain>
    </source>
</reference>
<evidence type="ECO:0000256" key="3">
    <source>
        <dbReference type="ARBA" id="ARBA00022722"/>
    </source>
</evidence>
<evidence type="ECO:0000256" key="4">
    <source>
        <dbReference type="ARBA" id="ARBA00022759"/>
    </source>
</evidence>
<gene>
    <name evidence="7" type="ORF">B5F97_12245</name>
</gene>
<dbReference type="InterPro" id="IPR035093">
    <property type="entry name" value="RelE/ParE_toxin_dom_sf"/>
</dbReference>
<dbReference type="NCBIfam" id="TIGR02116">
    <property type="entry name" value="toxin_Txe_YoeB"/>
    <property type="match status" value="1"/>
</dbReference>
<evidence type="ECO:0000313" key="7">
    <source>
        <dbReference type="EMBL" id="OUO00499.1"/>
    </source>
</evidence>
<dbReference type="PANTHER" id="PTHR38039:SF1">
    <property type="entry name" value="TOXIN YOEB"/>
    <property type="match status" value="1"/>
</dbReference>